<proteinExistence type="inferred from homology"/>
<dbReference type="AlphaFoldDB" id="A0A2S4Q1F6"/>
<evidence type="ECO:0000256" key="3">
    <source>
        <dbReference type="ARBA" id="ARBA00023002"/>
    </source>
</evidence>
<dbReference type="CDD" id="cd05233">
    <property type="entry name" value="SDR_c"/>
    <property type="match status" value="1"/>
</dbReference>
<dbReference type="InterPro" id="IPR002347">
    <property type="entry name" value="SDR_fam"/>
</dbReference>
<keyword evidence="2" id="KW-0521">NADP</keyword>
<dbReference type="STRING" id="225359.A0A2S4Q1F6"/>
<dbReference type="GO" id="GO:0016616">
    <property type="term" value="F:oxidoreductase activity, acting on the CH-OH group of donors, NAD or NADP as acceptor"/>
    <property type="evidence" value="ECO:0007669"/>
    <property type="project" value="TreeGrafter"/>
</dbReference>
<dbReference type="GO" id="GO:0048038">
    <property type="term" value="F:quinone binding"/>
    <property type="evidence" value="ECO:0007669"/>
    <property type="project" value="TreeGrafter"/>
</dbReference>
<comment type="similarity">
    <text evidence="1 4">Belongs to the short-chain dehydrogenases/reductases (SDR) family.</text>
</comment>
<evidence type="ECO:0000256" key="2">
    <source>
        <dbReference type="ARBA" id="ARBA00022857"/>
    </source>
</evidence>
<evidence type="ECO:0000313" key="5">
    <source>
        <dbReference type="EMBL" id="POS88077.1"/>
    </source>
</evidence>
<protein>
    <recommendedName>
        <fullName evidence="7">NAD(P)-binding protein</fullName>
    </recommendedName>
</protein>
<name>A0A2S4Q1F6_9PEZI</name>
<dbReference type="PRINTS" id="PR00081">
    <property type="entry name" value="GDHRDH"/>
</dbReference>
<dbReference type="PANTHER" id="PTHR42760">
    <property type="entry name" value="SHORT-CHAIN DEHYDROGENASES/REDUCTASES FAMILY MEMBER"/>
    <property type="match status" value="1"/>
</dbReference>
<evidence type="ECO:0008006" key="7">
    <source>
        <dbReference type="Google" id="ProtNLM"/>
    </source>
</evidence>
<evidence type="ECO:0000256" key="4">
    <source>
        <dbReference type="RuleBase" id="RU000363"/>
    </source>
</evidence>
<evidence type="ECO:0000313" key="6">
    <source>
        <dbReference type="Proteomes" id="UP000237438"/>
    </source>
</evidence>
<accession>A0A2S4Q1F6</accession>
<dbReference type="FunFam" id="3.40.50.720:FF:000374">
    <property type="entry name" value="3-oxoacyl-(Acyl-carrier-protein) reductase"/>
    <property type="match status" value="1"/>
</dbReference>
<dbReference type="Proteomes" id="UP000237438">
    <property type="component" value="Unassembled WGS sequence"/>
</dbReference>
<comment type="caution">
    <text evidence="5">The sequence shown here is derived from an EMBL/GenBank/DDBJ whole genome shotgun (WGS) entry which is preliminary data.</text>
</comment>
<dbReference type="Pfam" id="PF00106">
    <property type="entry name" value="adh_short"/>
    <property type="match status" value="1"/>
</dbReference>
<gene>
    <name evidence="5" type="ORF">EPUL_000296</name>
</gene>
<dbReference type="EMBL" id="PEDP01000034">
    <property type="protein sequence ID" value="POS88077.1"/>
    <property type="molecule type" value="Genomic_DNA"/>
</dbReference>
<dbReference type="OrthoDB" id="1274115at2759"/>
<dbReference type="GO" id="GO:0006633">
    <property type="term" value="P:fatty acid biosynthetic process"/>
    <property type="evidence" value="ECO:0007669"/>
    <property type="project" value="TreeGrafter"/>
</dbReference>
<evidence type="ECO:0000256" key="1">
    <source>
        <dbReference type="ARBA" id="ARBA00006484"/>
    </source>
</evidence>
<dbReference type="SUPFAM" id="SSF51735">
    <property type="entry name" value="NAD(P)-binding Rossmann-fold domains"/>
    <property type="match status" value="1"/>
</dbReference>
<reference evidence="5 6" key="1">
    <citation type="submission" date="2017-10" db="EMBL/GenBank/DDBJ databases">
        <title>Development of genomic resources for the powdery mildew, Erysiphe pulchra.</title>
        <authorList>
            <person name="Wadl P.A."/>
            <person name="Mack B.M."/>
            <person name="Moore G."/>
            <person name="Beltz S.B."/>
        </authorList>
    </citation>
    <scope>NUCLEOTIDE SEQUENCE [LARGE SCALE GENOMIC DNA]</scope>
    <source>
        <strain evidence="5">Cflorida</strain>
    </source>
</reference>
<dbReference type="PRINTS" id="PR00080">
    <property type="entry name" value="SDRFAMILY"/>
</dbReference>
<keyword evidence="3" id="KW-0560">Oxidoreductase</keyword>
<dbReference type="InterPro" id="IPR036291">
    <property type="entry name" value="NAD(P)-bd_dom_sf"/>
</dbReference>
<dbReference type="Gene3D" id="3.40.50.720">
    <property type="entry name" value="NAD(P)-binding Rossmann-like Domain"/>
    <property type="match status" value="1"/>
</dbReference>
<organism evidence="5 6">
    <name type="scientific">Erysiphe pulchra</name>
    <dbReference type="NCBI Taxonomy" id="225359"/>
    <lineage>
        <taxon>Eukaryota</taxon>
        <taxon>Fungi</taxon>
        <taxon>Dikarya</taxon>
        <taxon>Ascomycota</taxon>
        <taxon>Pezizomycotina</taxon>
        <taxon>Leotiomycetes</taxon>
        <taxon>Erysiphales</taxon>
        <taxon>Erysiphaceae</taxon>
        <taxon>Erysiphe</taxon>
    </lineage>
</organism>
<keyword evidence="6" id="KW-1185">Reference proteome</keyword>
<sequence>METTDGPSQYYRPLEGKIALVTGASRGQKLIPILENMANKLKGIGAGIARNLASKGAKLILNYTSTTSTQICNDLASDLTKAYGVQHIVVQADMGSLSGPGHIIQTAVSRIPNLRLDIIVNNAGIITVGSISDCNMEEFDRVYSVNVRGPLLLMMAALPYLPYDRSGRVVNVSSISATIGLLGQSVFGGSKASLDAMTRSWAQELANRATVNSINPGPVITDMWQTADLTQFSISNDLKAHLTLAPLAQVRRGVDDEGMVKCAEIIGGRPARVDEIAGIVGMLVSSESGWCTGQVICANGGLKMSM</sequence>
<dbReference type="PANTHER" id="PTHR42760:SF111">
    <property type="entry name" value="3-OXOACYL-(ACYL-CARRIER-PROTEIN) REDUCTASE (AFU_ORTHOLOGUE AFUA_1G10100)"/>
    <property type="match status" value="1"/>
</dbReference>